<dbReference type="Pfam" id="PF00646">
    <property type="entry name" value="F-box"/>
    <property type="match status" value="1"/>
</dbReference>
<evidence type="ECO:0000256" key="1">
    <source>
        <dbReference type="SAM" id="MobiDB-lite"/>
    </source>
</evidence>
<dbReference type="InterPro" id="IPR001810">
    <property type="entry name" value="F-box_dom"/>
</dbReference>
<dbReference type="InterPro" id="IPR017451">
    <property type="entry name" value="F-box-assoc_interact_dom"/>
</dbReference>
<feature type="compositionally biased region" description="Basic and acidic residues" evidence="1">
    <location>
        <begin position="359"/>
        <end position="368"/>
    </location>
</feature>
<evidence type="ECO:0000313" key="4">
    <source>
        <dbReference type="Proteomes" id="UP000325577"/>
    </source>
</evidence>
<dbReference type="NCBIfam" id="TIGR01640">
    <property type="entry name" value="F_box_assoc_1"/>
    <property type="match status" value="1"/>
</dbReference>
<dbReference type="Pfam" id="PF07734">
    <property type="entry name" value="FBA_1"/>
    <property type="match status" value="1"/>
</dbReference>
<reference evidence="3 4" key="1">
    <citation type="submission" date="2019-09" db="EMBL/GenBank/DDBJ databases">
        <title>A chromosome-level genome assembly of the Chinese tupelo Nyssa sinensis.</title>
        <authorList>
            <person name="Yang X."/>
            <person name="Kang M."/>
            <person name="Yang Y."/>
            <person name="Xiong H."/>
            <person name="Wang M."/>
            <person name="Zhang Z."/>
            <person name="Wang Z."/>
            <person name="Wu H."/>
            <person name="Ma T."/>
            <person name="Liu J."/>
            <person name="Xi Z."/>
        </authorList>
    </citation>
    <scope>NUCLEOTIDE SEQUENCE [LARGE SCALE GENOMIC DNA]</scope>
    <source>
        <strain evidence="3">J267</strain>
        <tissue evidence="3">Leaf</tissue>
    </source>
</reference>
<keyword evidence="4" id="KW-1185">Reference proteome</keyword>
<dbReference type="InterPro" id="IPR006527">
    <property type="entry name" value="F-box-assoc_dom_typ1"/>
</dbReference>
<dbReference type="OrthoDB" id="591557at2759"/>
<proteinExistence type="predicted"/>
<dbReference type="PANTHER" id="PTHR31672">
    <property type="entry name" value="BNACNNG10540D PROTEIN"/>
    <property type="match status" value="1"/>
</dbReference>
<name>A0A5J5B443_9ASTE</name>
<dbReference type="AlphaFoldDB" id="A0A5J5B443"/>
<dbReference type="PROSITE" id="PS50181">
    <property type="entry name" value="FBOX"/>
    <property type="match status" value="1"/>
</dbReference>
<dbReference type="SMART" id="SM00256">
    <property type="entry name" value="FBOX"/>
    <property type="match status" value="1"/>
</dbReference>
<dbReference type="InterPro" id="IPR050796">
    <property type="entry name" value="SCF_F-box_component"/>
</dbReference>
<feature type="domain" description="F-box" evidence="2">
    <location>
        <begin position="1"/>
        <end position="45"/>
    </location>
</feature>
<evidence type="ECO:0000313" key="3">
    <source>
        <dbReference type="EMBL" id="KAA8537324.1"/>
    </source>
</evidence>
<dbReference type="PANTHER" id="PTHR31672:SF13">
    <property type="entry name" value="F-BOX PROTEIN CPR30-LIKE"/>
    <property type="match status" value="1"/>
</dbReference>
<gene>
    <name evidence="3" type="ORF">F0562_026989</name>
</gene>
<dbReference type="SUPFAM" id="SSF81383">
    <property type="entry name" value="F-box domain"/>
    <property type="match status" value="1"/>
</dbReference>
<organism evidence="3 4">
    <name type="scientific">Nyssa sinensis</name>
    <dbReference type="NCBI Taxonomy" id="561372"/>
    <lineage>
        <taxon>Eukaryota</taxon>
        <taxon>Viridiplantae</taxon>
        <taxon>Streptophyta</taxon>
        <taxon>Embryophyta</taxon>
        <taxon>Tracheophyta</taxon>
        <taxon>Spermatophyta</taxon>
        <taxon>Magnoliopsida</taxon>
        <taxon>eudicotyledons</taxon>
        <taxon>Gunneridae</taxon>
        <taxon>Pentapetalae</taxon>
        <taxon>asterids</taxon>
        <taxon>Cornales</taxon>
        <taxon>Nyssaceae</taxon>
        <taxon>Nyssa</taxon>
    </lineage>
</organism>
<feature type="region of interest" description="Disordered" evidence="1">
    <location>
        <begin position="359"/>
        <end position="388"/>
    </location>
</feature>
<protein>
    <recommendedName>
        <fullName evidence="2">F-box domain-containing protein</fullName>
    </recommendedName>
</protein>
<dbReference type="Gene3D" id="1.20.1280.50">
    <property type="match status" value="1"/>
</dbReference>
<evidence type="ECO:0000259" key="2">
    <source>
        <dbReference type="PROSITE" id="PS50181"/>
    </source>
</evidence>
<accession>A0A5J5B443</accession>
<dbReference type="CDD" id="cd22157">
    <property type="entry name" value="F-box_AtFBW1-like"/>
    <property type="match status" value="1"/>
</dbReference>
<dbReference type="InterPro" id="IPR036047">
    <property type="entry name" value="F-box-like_dom_sf"/>
</dbReference>
<dbReference type="Proteomes" id="UP000325577">
    <property type="component" value="Linkage Group LG15"/>
</dbReference>
<dbReference type="EMBL" id="CM018038">
    <property type="protein sequence ID" value="KAA8537324.1"/>
    <property type="molecule type" value="Genomic_DNA"/>
</dbReference>
<sequence length="388" mass="44219">MSDHLPADAIANILSRLTVNTLLRFRCVSKPWRALIDSPDFIKSHLTASLHNSSNLSLVVKGKRLYSVDFDSLHSAVELDHPFKNSDAPDVLGSCNGLLLVGEGHIFCLWNPSTRKYKQLPLLPIQSPKKSVGFICKTYGLGYDSINDDYKVVRIVEFTGKDDDWFISEVQIYSLKSNSWRRIQDFPYCLPFKLVWGVSGRDTLHSIVRRKRVPTSPRLIVAIDIGVEEYRVVPQPDFSGEDFEISVGVLGEWLCMNGFFRDHFDVWIMKDYGVKESWTKLLSFGAPIIRNVSAVYPLAYSKSGGEILMHGDGRLFWYDQTTKRFREARVRGLPNSYYSEVCVGSLVLVNEYGGSKGIKKNDVQEKGKEKRNRKKRDDFLSEGFKLKL</sequence>